<evidence type="ECO:0000256" key="2">
    <source>
        <dbReference type="ARBA" id="ARBA00022475"/>
    </source>
</evidence>
<comment type="subcellular location">
    <subcellularLocation>
        <location evidence="1 7">Cell inner membrane</location>
        <topology evidence="1 7">Multi-pass membrane protein</topology>
    </subcellularLocation>
</comment>
<dbReference type="EMBL" id="JBITWC010000015">
    <property type="protein sequence ID" value="MFI8750442.1"/>
    <property type="molecule type" value="Genomic_DNA"/>
</dbReference>
<feature type="transmembrane region" description="Helical" evidence="7">
    <location>
        <begin position="224"/>
        <end position="242"/>
    </location>
</feature>
<keyword evidence="10" id="KW-1185">Reference proteome</keyword>
<evidence type="ECO:0000256" key="6">
    <source>
        <dbReference type="ARBA" id="ARBA00023136"/>
    </source>
</evidence>
<feature type="transmembrane region" description="Helical" evidence="7">
    <location>
        <begin position="319"/>
        <end position="350"/>
    </location>
</feature>
<dbReference type="InterPro" id="IPR004681">
    <property type="entry name" value="TRAP_DctM"/>
</dbReference>
<organism evidence="9 10">
    <name type="scientific">Vreelandella lionensis</name>
    <dbReference type="NCBI Taxonomy" id="1144478"/>
    <lineage>
        <taxon>Bacteria</taxon>
        <taxon>Pseudomonadati</taxon>
        <taxon>Pseudomonadota</taxon>
        <taxon>Gammaproteobacteria</taxon>
        <taxon>Oceanospirillales</taxon>
        <taxon>Halomonadaceae</taxon>
        <taxon>Vreelandella</taxon>
    </lineage>
</organism>
<evidence type="ECO:0000313" key="9">
    <source>
        <dbReference type="EMBL" id="MFI8750442.1"/>
    </source>
</evidence>
<feature type="domain" description="TRAP C4-dicarboxylate transport system permease DctM subunit" evidence="8">
    <location>
        <begin position="12"/>
        <end position="423"/>
    </location>
</feature>
<proteinExistence type="inferred from homology"/>
<comment type="caution">
    <text evidence="9">The sequence shown here is derived from an EMBL/GenBank/DDBJ whole genome shotgun (WGS) entry which is preliminary data.</text>
</comment>
<keyword evidence="3 7" id="KW-0997">Cell inner membrane</keyword>
<sequence>MDSTSIFLWLLGAFGFLLAIGAPVFAALGVSSILGMYFIGGSSSLMTIPSILYRGMTSYSLIAIPLFILMGEVIARTNLGGRLFTLFYLWLHRLPGSLAMASVGSSAVFGAMSGVSVAGAATIGRFAIPEMIKRNYSPSLAGGSVAAAGALALLIPPSIGFILYGEIANQSIGRLFIAAIIPGIMVAILMVIYIGLLAIIHPASAPRIKVQVTWTQRFKALKDIWAAMVLVLLVLGSIYLGVATPTEAAGLGAIGAFAIAALYRQLELPTFFDIIRSTAVTSGMILLILAAALLFGWVITRLMIPQELVMWISGMDVPAWTIFLMILLFLLVIGMFLDIVSIILIATPIVLPVIEQLGFSPIWFGVVMIITCEMAVITPPIGLNLYVIKGVAPNISLADIINGALPFVLVEAFAILLLILFPSIALWLPNFMW</sequence>
<feature type="transmembrane region" description="Helical" evidence="7">
    <location>
        <begin position="278"/>
        <end position="299"/>
    </location>
</feature>
<dbReference type="PANTHER" id="PTHR33362">
    <property type="entry name" value="SIALIC ACID TRAP TRANSPORTER PERMEASE PROTEIN SIAT-RELATED"/>
    <property type="match status" value="1"/>
</dbReference>
<evidence type="ECO:0000256" key="3">
    <source>
        <dbReference type="ARBA" id="ARBA00022519"/>
    </source>
</evidence>
<comment type="function">
    <text evidence="7">Part of the tripartite ATP-independent periplasmic (TRAP) transport system.</text>
</comment>
<keyword evidence="7" id="KW-0813">Transport</keyword>
<feature type="transmembrane region" description="Helical" evidence="7">
    <location>
        <begin position="362"/>
        <end position="387"/>
    </location>
</feature>
<accession>A0ABW8BW15</accession>
<gene>
    <name evidence="9" type="ORF">ACIGG6_10615</name>
</gene>
<dbReference type="RefSeq" id="WP_399844397.1">
    <property type="nucleotide sequence ID" value="NZ_JBITWC010000015.1"/>
</dbReference>
<comment type="similarity">
    <text evidence="7">Belongs to the TRAP transporter large permease family.</text>
</comment>
<feature type="transmembrane region" description="Helical" evidence="7">
    <location>
        <begin position="51"/>
        <end position="75"/>
    </location>
</feature>
<dbReference type="InterPro" id="IPR010656">
    <property type="entry name" value="DctM"/>
</dbReference>
<feature type="transmembrane region" description="Helical" evidence="7">
    <location>
        <begin position="95"/>
        <end position="128"/>
    </location>
</feature>
<dbReference type="NCBIfam" id="TIGR00786">
    <property type="entry name" value="dctM"/>
    <property type="match status" value="1"/>
</dbReference>
<keyword evidence="6 7" id="KW-0472">Membrane</keyword>
<feature type="transmembrane region" description="Helical" evidence="7">
    <location>
        <begin position="140"/>
        <end position="164"/>
    </location>
</feature>
<dbReference type="Proteomes" id="UP001614338">
    <property type="component" value="Unassembled WGS sequence"/>
</dbReference>
<evidence type="ECO:0000256" key="4">
    <source>
        <dbReference type="ARBA" id="ARBA00022692"/>
    </source>
</evidence>
<dbReference type="PIRSF" id="PIRSF006066">
    <property type="entry name" value="HI0050"/>
    <property type="match status" value="1"/>
</dbReference>
<evidence type="ECO:0000259" key="8">
    <source>
        <dbReference type="Pfam" id="PF06808"/>
    </source>
</evidence>
<evidence type="ECO:0000256" key="5">
    <source>
        <dbReference type="ARBA" id="ARBA00022989"/>
    </source>
</evidence>
<feature type="transmembrane region" description="Helical" evidence="7">
    <location>
        <begin position="407"/>
        <end position="428"/>
    </location>
</feature>
<feature type="transmembrane region" description="Helical" evidence="7">
    <location>
        <begin position="176"/>
        <end position="203"/>
    </location>
</feature>
<comment type="caution">
    <text evidence="7">Lacks conserved residue(s) required for the propagation of feature annotation.</text>
</comment>
<evidence type="ECO:0000256" key="7">
    <source>
        <dbReference type="RuleBase" id="RU369079"/>
    </source>
</evidence>
<keyword evidence="4 7" id="KW-0812">Transmembrane</keyword>
<evidence type="ECO:0000256" key="1">
    <source>
        <dbReference type="ARBA" id="ARBA00004429"/>
    </source>
</evidence>
<keyword evidence="2" id="KW-1003">Cell membrane</keyword>
<dbReference type="PANTHER" id="PTHR33362:SF5">
    <property type="entry name" value="C4-DICARBOXYLATE TRAP TRANSPORTER LARGE PERMEASE PROTEIN DCTM"/>
    <property type="match status" value="1"/>
</dbReference>
<reference evidence="9 10" key="1">
    <citation type="submission" date="2024-10" db="EMBL/GenBank/DDBJ databases">
        <title>The Natural Products Discovery Center: Release of the First 8490 Sequenced Strains for Exploring Actinobacteria Biosynthetic Diversity.</title>
        <authorList>
            <person name="Kalkreuter E."/>
            <person name="Kautsar S.A."/>
            <person name="Yang D."/>
            <person name="Bader C.D."/>
            <person name="Teijaro C.N."/>
            <person name="Fluegel L."/>
            <person name="Davis C.M."/>
            <person name="Simpson J.R."/>
            <person name="Lauterbach L."/>
            <person name="Steele A.D."/>
            <person name="Gui C."/>
            <person name="Meng S."/>
            <person name="Li G."/>
            <person name="Viehrig K."/>
            <person name="Ye F."/>
            <person name="Su P."/>
            <person name="Kiefer A.F."/>
            <person name="Nichols A."/>
            <person name="Cepeda A.J."/>
            <person name="Yan W."/>
            <person name="Fan B."/>
            <person name="Jiang Y."/>
            <person name="Adhikari A."/>
            <person name="Zheng C.-J."/>
            <person name="Schuster L."/>
            <person name="Cowan T.M."/>
            <person name="Smanski M.J."/>
            <person name="Chevrette M.G."/>
            <person name="De Carvalho L.P.S."/>
            <person name="Shen B."/>
        </authorList>
    </citation>
    <scope>NUCLEOTIDE SEQUENCE [LARGE SCALE GENOMIC DNA]</scope>
    <source>
        <strain evidence="9 10">NPDC077409</strain>
    </source>
</reference>
<feature type="transmembrane region" description="Helical" evidence="7">
    <location>
        <begin position="6"/>
        <end position="39"/>
    </location>
</feature>
<protein>
    <recommendedName>
        <fullName evidence="7">TRAP transporter large permease protein</fullName>
    </recommendedName>
</protein>
<comment type="subunit">
    <text evidence="7">The complex comprises the extracytoplasmic solute receptor protein and the two transmembrane proteins.</text>
</comment>
<evidence type="ECO:0000313" key="10">
    <source>
        <dbReference type="Proteomes" id="UP001614338"/>
    </source>
</evidence>
<name>A0ABW8BW15_9GAMM</name>
<dbReference type="Pfam" id="PF06808">
    <property type="entry name" value="DctM"/>
    <property type="match status" value="1"/>
</dbReference>
<keyword evidence="5 7" id="KW-1133">Transmembrane helix</keyword>